<sequence>MAPSKHVPREPARLLQYHVHQENQPLSLPPSPSGSCPDFRLITSRAASRCPDSTPAIKRWEAKKESTGTQKTTESSLKFGQNGVLLRTPHLNKMRTEWEKSWKGRIGKYQAIGKADYCEDLQPNEVLLMILSRIYFSVEEAIWLVHWSVGARIQFEPPPPTFYLTKRCTNKEKFDNREAST</sequence>
<evidence type="ECO:0000313" key="2">
    <source>
        <dbReference type="Proteomes" id="UP001418222"/>
    </source>
</evidence>
<dbReference type="AlphaFoldDB" id="A0AAP0GFT7"/>
<dbReference type="Proteomes" id="UP001418222">
    <property type="component" value="Unassembled WGS sequence"/>
</dbReference>
<keyword evidence="2" id="KW-1185">Reference proteome</keyword>
<comment type="caution">
    <text evidence="1">The sequence shown here is derived from an EMBL/GenBank/DDBJ whole genome shotgun (WGS) entry which is preliminary data.</text>
</comment>
<accession>A0AAP0GFT7</accession>
<organism evidence="1 2">
    <name type="scientific">Platanthera zijinensis</name>
    <dbReference type="NCBI Taxonomy" id="2320716"/>
    <lineage>
        <taxon>Eukaryota</taxon>
        <taxon>Viridiplantae</taxon>
        <taxon>Streptophyta</taxon>
        <taxon>Embryophyta</taxon>
        <taxon>Tracheophyta</taxon>
        <taxon>Spermatophyta</taxon>
        <taxon>Magnoliopsida</taxon>
        <taxon>Liliopsida</taxon>
        <taxon>Asparagales</taxon>
        <taxon>Orchidaceae</taxon>
        <taxon>Orchidoideae</taxon>
        <taxon>Orchideae</taxon>
        <taxon>Orchidinae</taxon>
        <taxon>Platanthera</taxon>
    </lineage>
</organism>
<protein>
    <submittedName>
        <fullName evidence="1">Uncharacterized protein</fullName>
    </submittedName>
</protein>
<proteinExistence type="predicted"/>
<dbReference type="EMBL" id="JBBWWQ010000001">
    <property type="protein sequence ID" value="KAK8957404.1"/>
    <property type="molecule type" value="Genomic_DNA"/>
</dbReference>
<name>A0AAP0GFT7_9ASPA</name>
<reference evidence="1 2" key="1">
    <citation type="journal article" date="2022" name="Nat. Plants">
        <title>Genomes of leafy and leafless Platanthera orchids illuminate the evolution of mycoheterotrophy.</title>
        <authorList>
            <person name="Li M.H."/>
            <person name="Liu K.W."/>
            <person name="Li Z."/>
            <person name="Lu H.C."/>
            <person name="Ye Q.L."/>
            <person name="Zhang D."/>
            <person name="Wang J.Y."/>
            <person name="Li Y.F."/>
            <person name="Zhong Z.M."/>
            <person name="Liu X."/>
            <person name="Yu X."/>
            <person name="Liu D.K."/>
            <person name="Tu X.D."/>
            <person name="Liu B."/>
            <person name="Hao Y."/>
            <person name="Liao X.Y."/>
            <person name="Jiang Y.T."/>
            <person name="Sun W.H."/>
            <person name="Chen J."/>
            <person name="Chen Y.Q."/>
            <person name="Ai Y."/>
            <person name="Zhai J.W."/>
            <person name="Wu S.S."/>
            <person name="Zhou Z."/>
            <person name="Hsiao Y.Y."/>
            <person name="Wu W.L."/>
            <person name="Chen Y.Y."/>
            <person name="Lin Y.F."/>
            <person name="Hsu J.L."/>
            <person name="Li C.Y."/>
            <person name="Wang Z.W."/>
            <person name="Zhao X."/>
            <person name="Zhong W.Y."/>
            <person name="Ma X.K."/>
            <person name="Ma L."/>
            <person name="Huang J."/>
            <person name="Chen G.Z."/>
            <person name="Huang M.Z."/>
            <person name="Huang L."/>
            <person name="Peng D.H."/>
            <person name="Luo Y.B."/>
            <person name="Zou S.Q."/>
            <person name="Chen S.P."/>
            <person name="Lan S."/>
            <person name="Tsai W.C."/>
            <person name="Van de Peer Y."/>
            <person name="Liu Z.J."/>
        </authorList>
    </citation>
    <scope>NUCLEOTIDE SEQUENCE [LARGE SCALE GENOMIC DNA]</scope>
    <source>
        <strain evidence="1">Lor287</strain>
    </source>
</reference>
<evidence type="ECO:0000313" key="1">
    <source>
        <dbReference type="EMBL" id="KAK8957404.1"/>
    </source>
</evidence>
<gene>
    <name evidence="1" type="ORF">KSP39_PZI000797</name>
</gene>